<evidence type="ECO:0000256" key="6">
    <source>
        <dbReference type="ARBA" id="ARBA00022837"/>
    </source>
</evidence>
<evidence type="ECO:0000256" key="1">
    <source>
        <dbReference type="ARBA" id="ARBA00001913"/>
    </source>
</evidence>
<name>A0ABU1AQU1_9BACT</name>
<dbReference type="SUPFAM" id="SSF53649">
    <property type="entry name" value="Alkaline phosphatase-like"/>
    <property type="match status" value="1"/>
</dbReference>
<evidence type="ECO:0000313" key="10">
    <source>
        <dbReference type="EMBL" id="MDQ8206524.1"/>
    </source>
</evidence>
<evidence type="ECO:0000256" key="3">
    <source>
        <dbReference type="ARBA" id="ARBA00022723"/>
    </source>
</evidence>
<dbReference type="PANTHER" id="PTHR42693">
    <property type="entry name" value="ARYLSULFATASE FAMILY MEMBER"/>
    <property type="match status" value="1"/>
</dbReference>
<feature type="chain" id="PRO_5046666965" evidence="8">
    <location>
        <begin position="21"/>
        <end position="463"/>
    </location>
</feature>
<evidence type="ECO:0000256" key="5">
    <source>
        <dbReference type="ARBA" id="ARBA00022801"/>
    </source>
</evidence>
<dbReference type="InterPro" id="IPR050738">
    <property type="entry name" value="Sulfatase"/>
</dbReference>
<sequence length="463" mass="50703">MKFNLLHGLLLSLYFTSLQAAPNIVFILVDDMGWTGSSTLMDPELPESKSDFYQTPQIDALAAAGMRFSQAYAPAALCTPSRAAILTGKTPAELHITTPGGSRTQSYQKLAPPRHLKELPEDAFTIAEALQQQGYTTAHFGKWHIGKNSPSVHGFDVHDGNSGNQMPDVQDGPKDVFGLTKRAMAFISEQSHTGTPFYLQLSHYAVHSPIEALATSRAKFAQMPAGSRHNDIDYAAMTYDLDNSIGQLLQHIESLGLSKNTYVVFMSDNGASSKPRESRNSPLNGGKGSLYEGGIRVPLIIRGPDVPSNSHCAQAVTGCDLFSTFSEWAGIDTPADTDGSSLAALARNDASGFKRAQRVFLFHYPHYGLGPRQKPQSAIIMEHYKLIKDLESESYQLFDLSSDLSESDNLIQKMPEKAAQMIQTMEARLRLVDAQQALPNPNYDPDAIQTRSSSQAGFLRFKK</sequence>
<dbReference type="CDD" id="cd16144">
    <property type="entry name" value="ARS_like"/>
    <property type="match status" value="1"/>
</dbReference>
<dbReference type="InterPro" id="IPR024607">
    <property type="entry name" value="Sulfatase_CS"/>
</dbReference>
<evidence type="ECO:0000256" key="4">
    <source>
        <dbReference type="ARBA" id="ARBA00022729"/>
    </source>
</evidence>
<feature type="region of interest" description="Disordered" evidence="7">
    <location>
        <begin position="269"/>
        <end position="289"/>
    </location>
</feature>
<accession>A0ABU1AQU1</accession>
<evidence type="ECO:0000259" key="9">
    <source>
        <dbReference type="Pfam" id="PF00884"/>
    </source>
</evidence>
<evidence type="ECO:0000256" key="8">
    <source>
        <dbReference type="SAM" id="SignalP"/>
    </source>
</evidence>
<dbReference type="PANTHER" id="PTHR42693:SF42">
    <property type="entry name" value="ARYLSULFATASE G"/>
    <property type="match status" value="1"/>
</dbReference>
<protein>
    <submittedName>
        <fullName evidence="10">Sulfatase</fullName>
    </submittedName>
</protein>
<feature type="domain" description="Sulfatase N-terminal" evidence="9">
    <location>
        <begin position="22"/>
        <end position="331"/>
    </location>
</feature>
<dbReference type="Gene3D" id="3.30.1120.10">
    <property type="match status" value="1"/>
</dbReference>
<keyword evidence="6" id="KW-0106">Calcium</keyword>
<dbReference type="InterPro" id="IPR000917">
    <property type="entry name" value="Sulfatase_N"/>
</dbReference>
<keyword evidence="11" id="KW-1185">Reference proteome</keyword>
<keyword evidence="5" id="KW-0378">Hydrolase</keyword>
<evidence type="ECO:0000256" key="2">
    <source>
        <dbReference type="ARBA" id="ARBA00008779"/>
    </source>
</evidence>
<evidence type="ECO:0000256" key="7">
    <source>
        <dbReference type="SAM" id="MobiDB-lite"/>
    </source>
</evidence>
<comment type="cofactor">
    <cofactor evidence="1">
        <name>Ca(2+)</name>
        <dbReference type="ChEBI" id="CHEBI:29108"/>
    </cofactor>
</comment>
<dbReference type="Pfam" id="PF00884">
    <property type="entry name" value="Sulfatase"/>
    <property type="match status" value="1"/>
</dbReference>
<keyword evidence="4 8" id="KW-0732">Signal</keyword>
<keyword evidence="3" id="KW-0479">Metal-binding</keyword>
<comment type="caution">
    <text evidence="10">The sequence shown here is derived from an EMBL/GenBank/DDBJ whole genome shotgun (WGS) entry which is preliminary data.</text>
</comment>
<gene>
    <name evidence="10" type="ORF">QEH52_03325</name>
</gene>
<dbReference type="RefSeq" id="WP_308948617.1">
    <property type="nucleotide sequence ID" value="NZ_JARXHW010000004.1"/>
</dbReference>
<feature type="signal peptide" evidence="8">
    <location>
        <begin position="1"/>
        <end position="20"/>
    </location>
</feature>
<dbReference type="Proteomes" id="UP001225316">
    <property type="component" value="Unassembled WGS sequence"/>
</dbReference>
<organism evidence="10 11">
    <name type="scientific">Thalassobacterium maritimum</name>
    <dbReference type="NCBI Taxonomy" id="3041265"/>
    <lineage>
        <taxon>Bacteria</taxon>
        <taxon>Pseudomonadati</taxon>
        <taxon>Verrucomicrobiota</taxon>
        <taxon>Opitutia</taxon>
        <taxon>Puniceicoccales</taxon>
        <taxon>Coraliomargaritaceae</taxon>
        <taxon>Thalassobacterium</taxon>
    </lineage>
</organism>
<dbReference type="EMBL" id="JARXHW010000004">
    <property type="protein sequence ID" value="MDQ8206524.1"/>
    <property type="molecule type" value="Genomic_DNA"/>
</dbReference>
<dbReference type="Gene3D" id="3.40.720.10">
    <property type="entry name" value="Alkaline Phosphatase, subunit A"/>
    <property type="match status" value="1"/>
</dbReference>
<dbReference type="PROSITE" id="PS00523">
    <property type="entry name" value="SULFATASE_1"/>
    <property type="match status" value="1"/>
</dbReference>
<comment type="similarity">
    <text evidence="2">Belongs to the sulfatase family.</text>
</comment>
<evidence type="ECO:0000313" key="11">
    <source>
        <dbReference type="Proteomes" id="UP001225316"/>
    </source>
</evidence>
<proteinExistence type="inferred from homology"/>
<reference evidence="10 11" key="1">
    <citation type="submission" date="2023-04" db="EMBL/GenBank/DDBJ databases">
        <title>A novel bacteria isolated from coastal sediment.</title>
        <authorList>
            <person name="Liu X.-J."/>
            <person name="Du Z.-J."/>
        </authorList>
    </citation>
    <scope>NUCLEOTIDE SEQUENCE [LARGE SCALE GENOMIC DNA]</scope>
    <source>
        <strain evidence="10 11">SDUM461003</strain>
    </source>
</reference>
<dbReference type="InterPro" id="IPR017850">
    <property type="entry name" value="Alkaline_phosphatase_core_sf"/>
</dbReference>